<evidence type="ECO:0000313" key="2">
    <source>
        <dbReference type="EMBL" id="KAF5204526.1"/>
    </source>
</evidence>
<evidence type="ECO:0000256" key="1">
    <source>
        <dbReference type="SAM" id="MobiDB-lite"/>
    </source>
</evidence>
<feature type="region of interest" description="Disordered" evidence="1">
    <location>
        <begin position="101"/>
        <end position="246"/>
    </location>
</feature>
<dbReference type="AlphaFoldDB" id="A0A7J6X424"/>
<feature type="compositionally biased region" description="Basic and acidic residues" evidence="1">
    <location>
        <begin position="120"/>
        <end position="146"/>
    </location>
</feature>
<accession>A0A7J6X424</accession>
<keyword evidence="3" id="KW-1185">Reference proteome</keyword>
<sequence>MHVPGSGRRGRVVASNTISETGWRRSWDRNDPQRPFRRRLTLRPQVRRDYPLNLSISISGGKETYKDSPSNGERTGKSPAWESGGFAVRIVVCRSVLSGGPGPSPLEGGAGEGESPVAKYWRETDSEQVPRGKDEKDFEKRVKECLKLSGGKRMGAGDASRPDAERRELVRRSARCADRRGLRRRPKPGPSIRPWRCRPRDRGGQHAPQGVLRQLRAPGVGQRAPHSARLETRTKESVTPLTSELG</sequence>
<dbReference type="OrthoDB" id="1302636at2759"/>
<gene>
    <name evidence="2" type="ORF">FRX31_005888</name>
</gene>
<dbReference type="Proteomes" id="UP000554482">
    <property type="component" value="Unassembled WGS sequence"/>
</dbReference>
<proteinExistence type="predicted"/>
<feature type="region of interest" description="Disordered" evidence="1">
    <location>
        <begin position="58"/>
        <end position="81"/>
    </location>
</feature>
<protein>
    <submittedName>
        <fullName evidence="2">Uncharacterized protein</fullName>
    </submittedName>
</protein>
<feature type="region of interest" description="Disordered" evidence="1">
    <location>
        <begin position="1"/>
        <end position="42"/>
    </location>
</feature>
<comment type="caution">
    <text evidence="2">The sequence shown here is derived from an EMBL/GenBank/DDBJ whole genome shotgun (WGS) entry which is preliminary data.</text>
</comment>
<feature type="compositionally biased region" description="Polar residues" evidence="1">
    <location>
        <begin position="237"/>
        <end position="246"/>
    </location>
</feature>
<name>A0A7J6X424_THATH</name>
<feature type="compositionally biased region" description="Basic and acidic residues" evidence="1">
    <location>
        <begin position="160"/>
        <end position="180"/>
    </location>
</feature>
<feature type="compositionally biased region" description="Basic and acidic residues" evidence="1">
    <location>
        <begin position="22"/>
        <end position="34"/>
    </location>
</feature>
<evidence type="ECO:0000313" key="3">
    <source>
        <dbReference type="Proteomes" id="UP000554482"/>
    </source>
</evidence>
<reference evidence="2 3" key="1">
    <citation type="submission" date="2020-06" db="EMBL/GenBank/DDBJ databases">
        <title>Transcriptomic and genomic resources for Thalictrum thalictroides and T. hernandezii: Facilitating candidate gene discovery in an emerging model plant lineage.</title>
        <authorList>
            <person name="Arias T."/>
            <person name="Riano-Pachon D.M."/>
            <person name="Di Stilio V.S."/>
        </authorList>
    </citation>
    <scope>NUCLEOTIDE SEQUENCE [LARGE SCALE GENOMIC DNA]</scope>
    <source>
        <strain evidence="3">cv. WT478/WT964</strain>
        <tissue evidence="2">Leaves</tissue>
    </source>
</reference>
<organism evidence="2 3">
    <name type="scientific">Thalictrum thalictroides</name>
    <name type="common">Rue-anemone</name>
    <name type="synonym">Anemone thalictroides</name>
    <dbReference type="NCBI Taxonomy" id="46969"/>
    <lineage>
        <taxon>Eukaryota</taxon>
        <taxon>Viridiplantae</taxon>
        <taxon>Streptophyta</taxon>
        <taxon>Embryophyta</taxon>
        <taxon>Tracheophyta</taxon>
        <taxon>Spermatophyta</taxon>
        <taxon>Magnoliopsida</taxon>
        <taxon>Ranunculales</taxon>
        <taxon>Ranunculaceae</taxon>
        <taxon>Thalictroideae</taxon>
        <taxon>Thalictrum</taxon>
    </lineage>
</organism>
<dbReference type="EMBL" id="JABWDY010005328">
    <property type="protein sequence ID" value="KAF5204526.1"/>
    <property type="molecule type" value="Genomic_DNA"/>
</dbReference>